<name>A0A0C3E1P4_OIDMZ</name>
<dbReference type="Proteomes" id="UP000054321">
    <property type="component" value="Unassembled WGS sequence"/>
</dbReference>
<comment type="function">
    <text evidence="9 10">Required for normal levels of the cell wall 1,6-beta-glucan. Involved in a protein folding machinery chaperoning proteins acting in various physiological processes including cell wall synthesis and lysis of autophagic bodies.</text>
</comment>
<keyword evidence="6 10" id="KW-0256">Endoplasmic reticulum</keyword>
<dbReference type="HOGENOM" id="CLU_071622_0_0_1"/>
<feature type="transmembrane region" description="Helical" evidence="11">
    <location>
        <begin position="235"/>
        <end position="254"/>
    </location>
</feature>
<dbReference type="PANTHER" id="PTHR28090:SF1">
    <property type="entry name" value="PROTEIN ROT1"/>
    <property type="match status" value="1"/>
</dbReference>
<gene>
    <name evidence="13" type="ORF">OIDMADRAFT_175080</name>
</gene>
<dbReference type="PANTHER" id="PTHR28090">
    <property type="entry name" value="PROTEIN ROT1"/>
    <property type="match status" value="1"/>
</dbReference>
<evidence type="ECO:0000256" key="4">
    <source>
        <dbReference type="ARBA" id="ARBA00022692"/>
    </source>
</evidence>
<feature type="signal peptide" evidence="12">
    <location>
        <begin position="1"/>
        <end position="21"/>
    </location>
</feature>
<dbReference type="Pfam" id="PF10681">
    <property type="entry name" value="Rot1"/>
    <property type="match status" value="1"/>
</dbReference>
<dbReference type="PIRSF" id="PIRSF017290">
    <property type="entry name" value="ROT1_prd"/>
    <property type="match status" value="1"/>
</dbReference>
<dbReference type="InterPro" id="IPR019623">
    <property type="entry name" value="Rot1"/>
</dbReference>
<dbReference type="STRING" id="913774.A0A0C3E1P4"/>
<evidence type="ECO:0000256" key="2">
    <source>
        <dbReference type="ARBA" id="ARBA00007149"/>
    </source>
</evidence>
<keyword evidence="14" id="KW-1185">Reference proteome</keyword>
<sequence>MAQFTQPLVTIVAFLSCIVKAQIPPSLVGTWSTKSGKVLTGPGFYNPVNDSFIEPRRTGISYSFTSDGYYEEAYYRAISNPTTPNCPRAILQFQHGTFISNSDGSLTLTPFGVDGRQLLSDPCGGSGSKGVASYTRYNQSESMQKWQVYSDPYTKLTRLDLYKFDGSPVNPMFLAYSPPQMLPTITMNPTSAPSVTGNTKRGSSDEMDLPLNKHAGHIKHRIEQHSLLHWVDLNILWWAGIGMTVFGGAAYLMCNDSVL</sequence>
<dbReference type="AlphaFoldDB" id="A0A0C3E1P4"/>
<keyword evidence="5 12" id="KW-0732">Signal</keyword>
<reference evidence="13 14" key="1">
    <citation type="submission" date="2014-04" db="EMBL/GenBank/DDBJ databases">
        <authorList>
            <consortium name="DOE Joint Genome Institute"/>
            <person name="Kuo A."/>
            <person name="Martino E."/>
            <person name="Perotto S."/>
            <person name="Kohler A."/>
            <person name="Nagy L.G."/>
            <person name="Floudas D."/>
            <person name="Copeland A."/>
            <person name="Barry K.W."/>
            <person name="Cichocki N."/>
            <person name="Veneault-Fourrey C."/>
            <person name="LaButti K."/>
            <person name="Lindquist E.A."/>
            <person name="Lipzen A."/>
            <person name="Lundell T."/>
            <person name="Morin E."/>
            <person name="Murat C."/>
            <person name="Sun H."/>
            <person name="Tunlid A."/>
            <person name="Henrissat B."/>
            <person name="Grigoriev I.V."/>
            <person name="Hibbett D.S."/>
            <person name="Martin F."/>
            <person name="Nordberg H.P."/>
            <person name="Cantor M.N."/>
            <person name="Hua S.X."/>
        </authorList>
    </citation>
    <scope>NUCLEOTIDE SEQUENCE [LARGE SCALE GENOMIC DNA]</scope>
    <source>
        <strain evidence="13 14">Zn</strain>
    </source>
</reference>
<evidence type="ECO:0000256" key="10">
    <source>
        <dbReference type="PIRNR" id="PIRNR017290"/>
    </source>
</evidence>
<keyword evidence="4 11" id="KW-0812">Transmembrane</keyword>
<evidence type="ECO:0000256" key="11">
    <source>
        <dbReference type="SAM" id="Phobius"/>
    </source>
</evidence>
<dbReference type="FunCoup" id="A0A0C3E1P4">
    <property type="interactions" value="29"/>
</dbReference>
<evidence type="ECO:0000256" key="9">
    <source>
        <dbReference type="ARBA" id="ARBA00024969"/>
    </source>
</evidence>
<comment type="subcellular location">
    <subcellularLocation>
        <location evidence="1">Endoplasmic reticulum membrane</location>
        <topology evidence="1">Single-pass type I membrane protein</topology>
    </subcellularLocation>
</comment>
<evidence type="ECO:0000313" key="13">
    <source>
        <dbReference type="EMBL" id="KIN08223.1"/>
    </source>
</evidence>
<dbReference type="OrthoDB" id="5327821at2759"/>
<evidence type="ECO:0000256" key="12">
    <source>
        <dbReference type="SAM" id="SignalP"/>
    </source>
</evidence>
<organism evidence="13 14">
    <name type="scientific">Oidiodendron maius (strain Zn)</name>
    <dbReference type="NCBI Taxonomy" id="913774"/>
    <lineage>
        <taxon>Eukaryota</taxon>
        <taxon>Fungi</taxon>
        <taxon>Dikarya</taxon>
        <taxon>Ascomycota</taxon>
        <taxon>Pezizomycotina</taxon>
        <taxon>Leotiomycetes</taxon>
        <taxon>Leotiomycetes incertae sedis</taxon>
        <taxon>Myxotrichaceae</taxon>
        <taxon>Oidiodendron</taxon>
    </lineage>
</organism>
<evidence type="ECO:0000313" key="14">
    <source>
        <dbReference type="Proteomes" id="UP000054321"/>
    </source>
</evidence>
<keyword evidence="8 10" id="KW-0472">Membrane</keyword>
<comment type="similarity">
    <text evidence="2 10">Belongs to the ROT1 family.</text>
</comment>
<evidence type="ECO:0000256" key="6">
    <source>
        <dbReference type="ARBA" id="ARBA00022824"/>
    </source>
</evidence>
<accession>A0A0C3E1P4</accession>
<dbReference type="GO" id="GO:0006458">
    <property type="term" value="P:'de novo' protein folding"/>
    <property type="evidence" value="ECO:0007669"/>
    <property type="project" value="InterPro"/>
</dbReference>
<evidence type="ECO:0000256" key="1">
    <source>
        <dbReference type="ARBA" id="ARBA00004115"/>
    </source>
</evidence>
<reference evidence="14" key="2">
    <citation type="submission" date="2015-01" db="EMBL/GenBank/DDBJ databases">
        <title>Evolutionary Origins and Diversification of the Mycorrhizal Mutualists.</title>
        <authorList>
            <consortium name="DOE Joint Genome Institute"/>
            <consortium name="Mycorrhizal Genomics Consortium"/>
            <person name="Kohler A."/>
            <person name="Kuo A."/>
            <person name="Nagy L.G."/>
            <person name="Floudas D."/>
            <person name="Copeland A."/>
            <person name="Barry K.W."/>
            <person name="Cichocki N."/>
            <person name="Veneault-Fourrey C."/>
            <person name="LaButti K."/>
            <person name="Lindquist E.A."/>
            <person name="Lipzen A."/>
            <person name="Lundell T."/>
            <person name="Morin E."/>
            <person name="Murat C."/>
            <person name="Riley R."/>
            <person name="Ohm R."/>
            <person name="Sun H."/>
            <person name="Tunlid A."/>
            <person name="Henrissat B."/>
            <person name="Grigoriev I.V."/>
            <person name="Hibbett D.S."/>
            <person name="Martin F."/>
        </authorList>
    </citation>
    <scope>NUCLEOTIDE SEQUENCE [LARGE SCALE GENOMIC DNA]</scope>
    <source>
        <strain evidence="14">Zn</strain>
    </source>
</reference>
<proteinExistence type="inferred from homology"/>
<dbReference type="GO" id="GO:0005789">
    <property type="term" value="C:endoplasmic reticulum membrane"/>
    <property type="evidence" value="ECO:0007669"/>
    <property type="project" value="UniProtKB-SubCell"/>
</dbReference>
<feature type="chain" id="PRO_5002174086" description="Protein ROT1" evidence="12">
    <location>
        <begin position="22"/>
        <end position="259"/>
    </location>
</feature>
<evidence type="ECO:0000256" key="3">
    <source>
        <dbReference type="ARBA" id="ARBA00017291"/>
    </source>
</evidence>
<protein>
    <recommendedName>
        <fullName evidence="3 10">Protein ROT1</fullName>
    </recommendedName>
</protein>
<dbReference type="InParanoid" id="A0A0C3E1P4"/>
<dbReference type="EMBL" id="KN832870">
    <property type="protein sequence ID" value="KIN08223.1"/>
    <property type="molecule type" value="Genomic_DNA"/>
</dbReference>
<evidence type="ECO:0000256" key="8">
    <source>
        <dbReference type="ARBA" id="ARBA00023136"/>
    </source>
</evidence>
<keyword evidence="7 11" id="KW-1133">Transmembrane helix</keyword>
<dbReference type="GO" id="GO:0051082">
    <property type="term" value="F:unfolded protein binding"/>
    <property type="evidence" value="ECO:0007669"/>
    <property type="project" value="TreeGrafter"/>
</dbReference>
<evidence type="ECO:0000256" key="7">
    <source>
        <dbReference type="ARBA" id="ARBA00022989"/>
    </source>
</evidence>
<evidence type="ECO:0000256" key="5">
    <source>
        <dbReference type="ARBA" id="ARBA00022729"/>
    </source>
</evidence>